<comment type="caution">
    <text evidence="2">The sequence shown here is derived from an EMBL/GenBank/DDBJ whole genome shotgun (WGS) entry which is preliminary data.</text>
</comment>
<organism evidence="2 3">
    <name type="scientific">Gluconacetobacter tumulisoli</name>
    <dbReference type="NCBI Taxonomy" id="1286189"/>
    <lineage>
        <taxon>Bacteria</taxon>
        <taxon>Pseudomonadati</taxon>
        <taxon>Pseudomonadota</taxon>
        <taxon>Alphaproteobacteria</taxon>
        <taxon>Acetobacterales</taxon>
        <taxon>Acetobacteraceae</taxon>
        <taxon>Gluconacetobacter</taxon>
    </lineage>
</organism>
<dbReference type="RefSeq" id="WP_182952980.1">
    <property type="nucleotide sequence ID" value="NZ_JABEQM010000001.1"/>
</dbReference>
<sequence length="126" mass="12859">MTARTTATRLACLLMLAGASMGTARPAGAHRHHRHHEHTVYGNVGGYQTVIDPHGSKYQSDDAFCQTDATMAATPTGSAAPAGGSQRVRMKHAYAACMQSRGTWQRIGTGAGGGGAAVSPGAAPPS</sequence>
<dbReference type="EMBL" id="JABEQM010000001">
    <property type="protein sequence ID" value="MBB2200005.1"/>
    <property type="molecule type" value="Genomic_DNA"/>
</dbReference>
<keyword evidence="1" id="KW-0732">Signal</keyword>
<proteinExistence type="predicted"/>
<gene>
    <name evidence="2" type="ORF">HLH28_00155</name>
</gene>
<accession>A0A7W4PJK8</accession>
<evidence type="ECO:0000313" key="3">
    <source>
        <dbReference type="Proteomes" id="UP000578030"/>
    </source>
</evidence>
<reference evidence="2 3" key="1">
    <citation type="submission" date="2020-04" db="EMBL/GenBank/DDBJ databases">
        <title>Description of novel Gluconacetobacter.</title>
        <authorList>
            <person name="Sombolestani A."/>
        </authorList>
    </citation>
    <scope>NUCLEOTIDE SEQUENCE [LARGE SCALE GENOMIC DNA]</scope>
    <source>
        <strain evidence="2 3">LMG 27802</strain>
    </source>
</reference>
<evidence type="ECO:0000256" key="1">
    <source>
        <dbReference type="SAM" id="SignalP"/>
    </source>
</evidence>
<name>A0A7W4PJK8_9PROT</name>
<dbReference type="AlphaFoldDB" id="A0A7W4PJK8"/>
<protein>
    <submittedName>
        <fullName evidence="2">Uncharacterized protein</fullName>
    </submittedName>
</protein>
<feature type="signal peptide" evidence="1">
    <location>
        <begin position="1"/>
        <end position="29"/>
    </location>
</feature>
<evidence type="ECO:0000313" key="2">
    <source>
        <dbReference type="EMBL" id="MBB2200005.1"/>
    </source>
</evidence>
<feature type="chain" id="PRO_5030735147" evidence="1">
    <location>
        <begin position="30"/>
        <end position="126"/>
    </location>
</feature>
<keyword evidence="3" id="KW-1185">Reference proteome</keyword>
<dbReference type="Proteomes" id="UP000578030">
    <property type="component" value="Unassembled WGS sequence"/>
</dbReference>